<dbReference type="EMBL" id="CP000302">
    <property type="protein sequence ID" value="ABE55911.1"/>
    <property type="molecule type" value="Genomic_DNA"/>
</dbReference>
<dbReference type="STRING" id="318161.Sden_2632"/>
<dbReference type="OrthoDB" id="9914671at2"/>
<proteinExistence type="predicted"/>
<dbReference type="RefSeq" id="WP_011497062.1">
    <property type="nucleotide sequence ID" value="NC_007954.1"/>
</dbReference>
<accession>Q12KW5</accession>
<reference evidence="1 2" key="1">
    <citation type="submission" date="2006-03" db="EMBL/GenBank/DDBJ databases">
        <title>Complete sequence of Shewanella denitrificans OS217.</title>
        <authorList>
            <consortium name="US DOE Joint Genome Institute"/>
            <person name="Copeland A."/>
            <person name="Lucas S."/>
            <person name="Lapidus A."/>
            <person name="Barry K."/>
            <person name="Detter J.C."/>
            <person name="Glavina del Rio T."/>
            <person name="Hammon N."/>
            <person name="Israni S."/>
            <person name="Dalin E."/>
            <person name="Tice H."/>
            <person name="Pitluck S."/>
            <person name="Brettin T."/>
            <person name="Bruce D."/>
            <person name="Han C."/>
            <person name="Tapia R."/>
            <person name="Gilna P."/>
            <person name="Kiss H."/>
            <person name="Schmutz J."/>
            <person name="Larimer F."/>
            <person name="Land M."/>
            <person name="Hauser L."/>
            <person name="Kyrpides N."/>
            <person name="Lykidis A."/>
            <person name="Richardson P."/>
        </authorList>
    </citation>
    <scope>NUCLEOTIDE SEQUENCE [LARGE SCALE GENOMIC DNA]</scope>
    <source>
        <strain evidence="2">OS217 / ATCC BAA-1090 / DSM 15013</strain>
    </source>
</reference>
<dbReference type="AlphaFoldDB" id="Q12KW5"/>
<sequence>MSDNTLSNNMNSVRKIEVPSRNMDIHPGAEGDIASMNTWLKQQEGYVEGLRFTIAEKLKGHNVQFYYDYPESFSAKQAQRARELVDMVKTDFLHMQ</sequence>
<organism evidence="1 2">
    <name type="scientific">Shewanella denitrificans (strain OS217 / ATCC BAA-1090 / DSM 15013)</name>
    <dbReference type="NCBI Taxonomy" id="318161"/>
    <lineage>
        <taxon>Bacteria</taxon>
        <taxon>Pseudomonadati</taxon>
        <taxon>Pseudomonadota</taxon>
        <taxon>Gammaproteobacteria</taxon>
        <taxon>Alteromonadales</taxon>
        <taxon>Shewanellaceae</taxon>
        <taxon>Shewanella</taxon>
    </lineage>
</organism>
<keyword evidence="2" id="KW-1185">Reference proteome</keyword>
<protein>
    <submittedName>
        <fullName evidence="1">Uncharacterized protein</fullName>
    </submittedName>
</protein>
<evidence type="ECO:0000313" key="1">
    <source>
        <dbReference type="EMBL" id="ABE55911.1"/>
    </source>
</evidence>
<dbReference type="Proteomes" id="UP000001982">
    <property type="component" value="Chromosome"/>
</dbReference>
<dbReference type="HOGENOM" id="CLU_2438213_0_0_6"/>
<gene>
    <name evidence="1" type="ordered locus">Sden_2632</name>
</gene>
<evidence type="ECO:0000313" key="2">
    <source>
        <dbReference type="Proteomes" id="UP000001982"/>
    </source>
</evidence>
<name>Q12KW5_SHEDO</name>
<dbReference type="KEGG" id="sdn:Sden_2632"/>